<organism evidence="2 3">
    <name type="scientific">Cylindrobasidium torrendii FP15055 ss-10</name>
    <dbReference type="NCBI Taxonomy" id="1314674"/>
    <lineage>
        <taxon>Eukaryota</taxon>
        <taxon>Fungi</taxon>
        <taxon>Dikarya</taxon>
        <taxon>Basidiomycota</taxon>
        <taxon>Agaricomycotina</taxon>
        <taxon>Agaricomycetes</taxon>
        <taxon>Agaricomycetidae</taxon>
        <taxon>Agaricales</taxon>
        <taxon>Marasmiineae</taxon>
        <taxon>Physalacriaceae</taxon>
        <taxon>Cylindrobasidium</taxon>
    </lineage>
</organism>
<feature type="region of interest" description="Disordered" evidence="1">
    <location>
        <begin position="1"/>
        <end position="72"/>
    </location>
</feature>
<evidence type="ECO:0000313" key="3">
    <source>
        <dbReference type="Proteomes" id="UP000054007"/>
    </source>
</evidence>
<proteinExistence type="predicted"/>
<feature type="compositionally biased region" description="Low complexity" evidence="1">
    <location>
        <begin position="1"/>
        <end position="12"/>
    </location>
</feature>
<dbReference type="Proteomes" id="UP000054007">
    <property type="component" value="Unassembled WGS sequence"/>
</dbReference>
<dbReference type="EMBL" id="KN880539">
    <property type="protein sequence ID" value="KIY66941.1"/>
    <property type="molecule type" value="Genomic_DNA"/>
</dbReference>
<protein>
    <submittedName>
        <fullName evidence="2">Uncharacterized protein</fullName>
    </submittedName>
</protein>
<dbReference type="AlphaFoldDB" id="A0A0D7BBQ7"/>
<gene>
    <name evidence="2" type="ORF">CYLTODRAFT_422954</name>
</gene>
<feature type="compositionally biased region" description="Acidic residues" evidence="1">
    <location>
        <begin position="17"/>
        <end position="31"/>
    </location>
</feature>
<reference evidence="2 3" key="1">
    <citation type="journal article" date="2015" name="Fungal Genet. Biol.">
        <title>Evolution of novel wood decay mechanisms in Agaricales revealed by the genome sequences of Fistulina hepatica and Cylindrobasidium torrendii.</title>
        <authorList>
            <person name="Floudas D."/>
            <person name="Held B.W."/>
            <person name="Riley R."/>
            <person name="Nagy L.G."/>
            <person name="Koehler G."/>
            <person name="Ransdell A.S."/>
            <person name="Younus H."/>
            <person name="Chow J."/>
            <person name="Chiniquy J."/>
            <person name="Lipzen A."/>
            <person name="Tritt A."/>
            <person name="Sun H."/>
            <person name="Haridas S."/>
            <person name="LaButti K."/>
            <person name="Ohm R.A."/>
            <person name="Kues U."/>
            <person name="Blanchette R.A."/>
            <person name="Grigoriev I.V."/>
            <person name="Minto R.E."/>
            <person name="Hibbett D.S."/>
        </authorList>
    </citation>
    <scope>NUCLEOTIDE SEQUENCE [LARGE SCALE GENOMIC DNA]</scope>
    <source>
        <strain evidence="2 3">FP15055 ss-10</strain>
    </source>
</reference>
<sequence>MSPSPRTRTRTPYPVEDVVEADDGYDSDDSDVFYSVDLSSDEESEGPTEYSSDCAPSVASTSTTPDCERSPTPADCISVLSEWVALYTLYKFTGLNEKSDIDVAATPTYGVVLQTVRDLLEHPFQSPFTLLHMLYYVKQVALDGYAIPIPDLYDEYSEDIQPLCVMLRMCFVLACEAMEDEDETTVDQRASLAVKLEASSFNKLVDFDMCHSAVRGAICGSNEDYLDEDSEEALRLDPEVWRHFSYELCALALRHYVVSEGLPNLPAVVLTSFLELSDCDSKLGHTPFERMPLSWLVSYDGVRAEEDEEEAEYTRKIAVVSVPKPVAVPVMKKELVVLKPKPVYAIDIALLESESWYL</sequence>
<name>A0A0D7BBQ7_9AGAR</name>
<evidence type="ECO:0000256" key="1">
    <source>
        <dbReference type="SAM" id="MobiDB-lite"/>
    </source>
</evidence>
<keyword evidence="3" id="KW-1185">Reference proteome</keyword>
<evidence type="ECO:0000313" key="2">
    <source>
        <dbReference type="EMBL" id="KIY66941.1"/>
    </source>
</evidence>
<accession>A0A0D7BBQ7</accession>